<dbReference type="InterPro" id="IPR008886">
    <property type="entry name" value="UPF0227/Esterase_YqiA"/>
</dbReference>
<dbReference type="Pfam" id="PF05728">
    <property type="entry name" value="UPF0227"/>
    <property type="match status" value="1"/>
</dbReference>
<evidence type="ECO:0000313" key="2">
    <source>
        <dbReference type="Proteomes" id="UP000004664"/>
    </source>
</evidence>
<organism evidence="1 2">
    <name type="scientific">Methylobacter tundripaludum (strain ATCC BAA-1195 / DSM 17260 / SV96)</name>
    <dbReference type="NCBI Taxonomy" id="697282"/>
    <lineage>
        <taxon>Bacteria</taxon>
        <taxon>Pseudomonadati</taxon>
        <taxon>Pseudomonadota</taxon>
        <taxon>Gammaproteobacteria</taxon>
        <taxon>Methylococcales</taxon>
        <taxon>Methylococcaceae</taxon>
        <taxon>Methylobacter</taxon>
    </lineage>
</organism>
<dbReference type="OrthoDB" id="264572at2"/>
<accession>G3IZ59</accession>
<protein>
    <recommendedName>
        <fullName evidence="3">Alpha/beta hydrolase</fullName>
    </recommendedName>
</protein>
<dbReference type="STRING" id="697282.Mettu_3361"/>
<gene>
    <name evidence="1" type="ORF">Mettu_3361</name>
</gene>
<dbReference type="HOGENOM" id="CLU_114499_0_0_6"/>
<dbReference type="InterPro" id="IPR029058">
    <property type="entry name" value="AB_hydrolase_fold"/>
</dbReference>
<dbReference type="eggNOG" id="COG2945">
    <property type="taxonomic scope" value="Bacteria"/>
</dbReference>
<dbReference type="SUPFAM" id="SSF53474">
    <property type="entry name" value="alpha/beta-Hydrolases"/>
    <property type="match status" value="1"/>
</dbReference>
<reference evidence="1 2" key="1">
    <citation type="submission" date="2011-06" db="EMBL/GenBank/DDBJ databases">
        <title>Genomic sequence of Methylobacter tundripaludum SV96.</title>
        <authorList>
            <consortium name="US DOE Joint Genome Institute"/>
            <person name="Lucas S."/>
            <person name="Han J."/>
            <person name="Lapidus A."/>
            <person name="Cheng J.-F."/>
            <person name="Goodwin L."/>
            <person name="Pitluck S."/>
            <person name="Held B."/>
            <person name="Detter J.C."/>
            <person name="Han C."/>
            <person name="Tapia R."/>
            <person name="Land M."/>
            <person name="Hauser L."/>
            <person name="Kyrpides N."/>
            <person name="Ivanova N."/>
            <person name="Ovchinnikova G."/>
            <person name="Pagani I."/>
            <person name="Klotz M.G."/>
            <person name="Dispirito A.A."/>
            <person name="Murrell J.C."/>
            <person name="Dunfield P."/>
            <person name="Kalyuzhnaya M.G."/>
            <person name="Svenning M."/>
            <person name="Trotsenko Y.A."/>
            <person name="Stein L.Y."/>
            <person name="Woyke T."/>
        </authorList>
    </citation>
    <scope>NUCLEOTIDE SEQUENCE [LARGE SCALE GENOMIC DNA]</scope>
    <source>
        <strain evidence="2">ATCC BAA-1195 / DSM 17260 / SV96</strain>
    </source>
</reference>
<dbReference type="EMBL" id="JH109153">
    <property type="protein sequence ID" value="EGW20231.1"/>
    <property type="molecule type" value="Genomic_DNA"/>
</dbReference>
<keyword evidence="2" id="KW-1185">Reference proteome</keyword>
<proteinExistence type="predicted"/>
<dbReference type="Proteomes" id="UP000004664">
    <property type="component" value="Unassembled WGS sequence"/>
</dbReference>
<dbReference type="RefSeq" id="WP_006892524.1">
    <property type="nucleotide sequence ID" value="NZ_JH109153.1"/>
</dbReference>
<sequence length="167" mass="19018">MKKVVIYNHGKDSIPWGEKTVQFAEVAKSYGYAFESPDYQEHSDPDKRVEQLLAMDLSGYDEVVLIGSSMGAYVATVASESIKPKGLFLLAPAFYLPGYRQTEFTPTAEDIRVFHGWQDDIVPPENAFRFCRKYRVRLNLYDTDHRMLSAMPQLIDEFSRFLAGFGG</sequence>
<dbReference type="AlphaFoldDB" id="G3IZ59"/>
<evidence type="ECO:0000313" key="1">
    <source>
        <dbReference type="EMBL" id="EGW20231.1"/>
    </source>
</evidence>
<name>G3IZ59_METTV</name>
<evidence type="ECO:0008006" key="3">
    <source>
        <dbReference type="Google" id="ProtNLM"/>
    </source>
</evidence>
<dbReference type="Gene3D" id="3.40.50.1820">
    <property type="entry name" value="alpha/beta hydrolase"/>
    <property type="match status" value="1"/>
</dbReference>